<evidence type="ECO:0000313" key="2">
    <source>
        <dbReference type="Proteomes" id="UP000830768"/>
    </source>
</evidence>
<reference evidence="1" key="1">
    <citation type="submission" date="2021-11" db="EMBL/GenBank/DDBJ databases">
        <title>Fusarium solani-melongenae Genome sequencing and assembly.</title>
        <authorList>
            <person name="Xie S."/>
            <person name="Huang L."/>
            <person name="Zhang X."/>
        </authorList>
    </citation>
    <scope>NUCLEOTIDE SEQUENCE</scope>
    <source>
        <strain evidence="1">CRI 24-3</strain>
    </source>
</reference>
<accession>A0ACD3YUR2</accession>
<gene>
    <name evidence="1" type="ORF">LCI18_003634</name>
</gene>
<evidence type="ECO:0000313" key="1">
    <source>
        <dbReference type="EMBL" id="UPK92699.1"/>
    </source>
</evidence>
<dbReference type="EMBL" id="CP090032">
    <property type="protein sequence ID" value="UPK92699.1"/>
    <property type="molecule type" value="Genomic_DNA"/>
</dbReference>
<sequence length="133" mass="14975">MSIPKIHDVIRFEAYNQDSETKIATYYIVKAENTSKAIASVILYIQDYIYKDQGSADYIGKNPEVKREGDNWVVPITDRFQYDQKNHRFLITTIKGTAAEWAKTLANSVGAGELADTIDKLGISFVGGFLKTF</sequence>
<organism evidence="1 2">
    <name type="scientific">Fusarium solani subsp. cucurbitae</name>
    <name type="common">Neocosmosporum cucurbitae</name>
    <dbReference type="NCBI Taxonomy" id="2747967"/>
    <lineage>
        <taxon>Eukaryota</taxon>
        <taxon>Fungi</taxon>
        <taxon>Dikarya</taxon>
        <taxon>Ascomycota</taxon>
        <taxon>Pezizomycotina</taxon>
        <taxon>Sordariomycetes</taxon>
        <taxon>Hypocreomycetidae</taxon>
        <taxon>Hypocreales</taxon>
        <taxon>Nectriaceae</taxon>
        <taxon>Fusarium</taxon>
        <taxon>Fusarium solani species complex</taxon>
    </lineage>
</organism>
<protein>
    <submittedName>
        <fullName evidence="1">Uncharacterized protein</fullName>
    </submittedName>
</protein>
<keyword evidence="2" id="KW-1185">Reference proteome</keyword>
<dbReference type="Proteomes" id="UP000830768">
    <property type="component" value="Chromosome 3"/>
</dbReference>
<proteinExistence type="predicted"/>
<name>A0ACD3YUR2_FUSSC</name>